<evidence type="ECO:0000256" key="1">
    <source>
        <dbReference type="SAM" id="MobiDB-lite"/>
    </source>
</evidence>
<sequence length="99" mass="10788">MRKAGKGNDDTSSHGAGFMSGETTPSSGFSPVHLLHNHNHKSSASDSKSIPNSLTSYLSSIEISKLEASIRGREERRQPHNTSETNEESHSIDFSFNKS</sequence>
<protein>
    <submittedName>
        <fullName evidence="2">Uncharacterized protein</fullName>
    </submittedName>
</protein>
<organism evidence="2 3">
    <name type="scientific">Olea europaea subsp. europaea</name>
    <dbReference type="NCBI Taxonomy" id="158383"/>
    <lineage>
        <taxon>Eukaryota</taxon>
        <taxon>Viridiplantae</taxon>
        <taxon>Streptophyta</taxon>
        <taxon>Embryophyta</taxon>
        <taxon>Tracheophyta</taxon>
        <taxon>Spermatophyta</taxon>
        <taxon>Magnoliopsida</taxon>
        <taxon>eudicotyledons</taxon>
        <taxon>Gunneridae</taxon>
        <taxon>Pentapetalae</taxon>
        <taxon>asterids</taxon>
        <taxon>lamiids</taxon>
        <taxon>Lamiales</taxon>
        <taxon>Oleaceae</taxon>
        <taxon>Oleeae</taxon>
        <taxon>Olea</taxon>
    </lineage>
</organism>
<keyword evidence="3" id="KW-1185">Reference proteome</keyword>
<evidence type="ECO:0000313" key="2">
    <source>
        <dbReference type="EMBL" id="CAA2959861.1"/>
    </source>
</evidence>
<feature type="compositionally biased region" description="Basic and acidic residues" evidence="1">
    <location>
        <begin position="1"/>
        <end position="12"/>
    </location>
</feature>
<reference evidence="2 3" key="1">
    <citation type="submission" date="2019-12" db="EMBL/GenBank/DDBJ databases">
        <authorList>
            <person name="Alioto T."/>
            <person name="Alioto T."/>
            <person name="Gomez Garrido J."/>
        </authorList>
    </citation>
    <scope>NUCLEOTIDE SEQUENCE [LARGE SCALE GENOMIC DNA]</scope>
</reference>
<feature type="region of interest" description="Disordered" evidence="1">
    <location>
        <begin position="1"/>
        <end position="52"/>
    </location>
</feature>
<feature type="region of interest" description="Disordered" evidence="1">
    <location>
        <begin position="67"/>
        <end position="99"/>
    </location>
</feature>
<dbReference type="Gramene" id="OE9A022068T1">
    <property type="protein sequence ID" value="OE9A022068C1"/>
    <property type="gene ID" value="OE9A022068"/>
</dbReference>
<comment type="caution">
    <text evidence="2">The sequence shown here is derived from an EMBL/GenBank/DDBJ whole genome shotgun (WGS) entry which is preliminary data.</text>
</comment>
<evidence type="ECO:0000313" key="3">
    <source>
        <dbReference type="Proteomes" id="UP000594638"/>
    </source>
</evidence>
<dbReference type="EMBL" id="CACTIH010000351">
    <property type="protein sequence ID" value="CAA2959861.1"/>
    <property type="molecule type" value="Genomic_DNA"/>
</dbReference>
<dbReference type="AlphaFoldDB" id="A0A8S0PYS5"/>
<name>A0A8S0PYS5_OLEEU</name>
<feature type="compositionally biased region" description="Polar residues" evidence="1">
    <location>
        <begin position="42"/>
        <end position="52"/>
    </location>
</feature>
<gene>
    <name evidence="2" type="ORF">OLEA9_A022068</name>
</gene>
<proteinExistence type="predicted"/>
<dbReference type="Proteomes" id="UP000594638">
    <property type="component" value="Unassembled WGS sequence"/>
</dbReference>
<feature type="compositionally biased region" description="Basic and acidic residues" evidence="1">
    <location>
        <begin position="67"/>
        <end position="78"/>
    </location>
</feature>
<accession>A0A8S0PYS5</accession>
<dbReference type="OrthoDB" id="1388414at2759"/>